<dbReference type="Pfam" id="PF01565">
    <property type="entry name" value="FAD_binding_4"/>
    <property type="match status" value="1"/>
</dbReference>
<evidence type="ECO:0000256" key="3">
    <source>
        <dbReference type="ARBA" id="ARBA00022630"/>
    </source>
</evidence>
<dbReference type="Gene3D" id="3.30.43.10">
    <property type="entry name" value="Uridine Diphospho-n-acetylenolpyruvylglucosamine Reductase, domain 2"/>
    <property type="match status" value="1"/>
</dbReference>
<accession>A0A852WDU2</accession>
<evidence type="ECO:0000256" key="2">
    <source>
        <dbReference type="ARBA" id="ARBA00005466"/>
    </source>
</evidence>
<keyword evidence="4" id="KW-0274">FAD</keyword>
<name>A0A852WDU2_9MICO</name>
<dbReference type="PANTHER" id="PTHR42973:SF39">
    <property type="entry name" value="FAD-BINDING PCMH-TYPE DOMAIN-CONTAINING PROTEIN"/>
    <property type="match status" value="1"/>
</dbReference>
<dbReference type="InterPro" id="IPR036318">
    <property type="entry name" value="FAD-bd_PCMH-like_sf"/>
</dbReference>
<protein>
    <recommendedName>
        <fullName evidence="7">FAD-binding PCMH-type domain-containing protein</fullName>
    </recommendedName>
</protein>
<dbReference type="PROSITE" id="PS51387">
    <property type="entry name" value="FAD_PCMH"/>
    <property type="match status" value="1"/>
</dbReference>
<feature type="domain" description="FAD-binding PCMH-type" evidence="7">
    <location>
        <begin position="57"/>
        <end position="229"/>
    </location>
</feature>
<sequence>MTIDLITSGPTTSSPTTSSPTISGTAAESLRGLCDGGIHLPGDPGYDAARLPWSAALDQRPAAVAQPTSVSQVQQVVRAAAAAGLRVAPQSTGHNAGPLVAQGLDDVVVLRTSAMTGVSIDPQRRIARVEGGALWMHATEPAGDHGLAALHGSSPDVGIAGYSLGGGIGWYARRLGLATNSLTAVELVTADGEHVRADAHRNAELFWALRGGGGSFGVVTALEFRLYAIETAFAGMLIWDRELAEPVLRRWAQWAPGAPDDVTTSFRILNLPPVPDIPEMLRGRSVVVIDGAVLGSDEAGAAAIADLRALSPEIDTFGRVPARSLVRLHMDPEGPTPVVSDSAMLGSFPDEAVDAFLSEVGQGSTSSLLMAELRQLGGALGREHEGGGALSKFDAQFVAFAGAMAMTPEMAARGQQDAHRLTAVLSPWSNGRSYLNFAETAVDPRTGYDERTWLQLKGIRSAVDPHGLFVGNHRIPRLVENGRVTD</sequence>
<evidence type="ECO:0000256" key="1">
    <source>
        <dbReference type="ARBA" id="ARBA00001974"/>
    </source>
</evidence>
<evidence type="ECO:0000313" key="8">
    <source>
        <dbReference type="EMBL" id="NYG06870.1"/>
    </source>
</evidence>
<proteinExistence type="inferred from homology"/>
<dbReference type="EMBL" id="JACCAB010000001">
    <property type="protein sequence ID" value="NYG06870.1"/>
    <property type="molecule type" value="Genomic_DNA"/>
</dbReference>
<evidence type="ECO:0000259" key="7">
    <source>
        <dbReference type="PROSITE" id="PS51387"/>
    </source>
</evidence>
<keyword evidence="3" id="KW-0285">Flavoprotein</keyword>
<dbReference type="InterPro" id="IPR016166">
    <property type="entry name" value="FAD-bd_PCMH"/>
</dbReference>
<comment type="cofactor">
    <cofactor evidence="1">
        <name>FAD</name>
        <dbReference type="ChEBI" id="CHEBI:57692"/>
    </cofactor>
</comment>
<dbReference type="GO" id="GO:0016491">
    <property type="term" value="F:oxidoreductase activity"/>
    <property type="evidence" value="ECO:0007669"/>
    <property type="project" value="UniProtKB-KW"/>
</dbReference>
<evidence type="ECO:0000256" key="6">
    <source>
        <dbReference type="SAM" id="MobiDB-lite"/>
    </source>
</evidence>
<dbReference type="InterPro" id="IPR050416">
    <property type="entry name" value="FAD-linked_Oxidoreductase"/>
</dbReference>
<dbReference type="PANTHER" id="PTHR42973">
    <property type="entry name" value="BINDING OXIDOREDUCTASE, PUTATIVE (AFU_ORTHOLOGUE AFUA_1G17690)-RELATED"/>
    <property type="match status" value="1"/>
</dbReference>
<comment type="similarity">
    <text evidence="2">Belongs to the oxygen-dependent FAD-linked oxidoreductase family.</text>
</comment>
<gene>
    <name evidence="8" type="ORF">BJ986_001357</name>
</gene>
<reference evidence="8 9" key="1">
    <citation type="submission" date="2020-07" db="EMBL/GenBank/DDBJ databases">
        <title>Sequencing the genomes of 1000 actinobacteria strains.</title>
        <authorList>
            <person name="Klenk H.-P."/>
        </authorList>
    </citation>
    <scope>NUCLEOTIDE SEQUENCE [LARGE SCALE GENOMIC DNA]</scope>
    <source>
        <strain evidence="8 9">DSM 23987</strain>
    </source>
</reference>
<dbReference type="RefSeq" id="WP_179421288.1">
    <property type="nucleotide sequence ID" value="NZ_JACCAB010000001.1"/>
</dbReference>
<keyword evidence="5" id="KW-0560">Oxidoreductase</keyword>
<dbReference type="InterPro" id="IPR016167">
    <property type="entry name" value="FAD-bd_PCMH_sub1"/>
</dbReference>
<dbReference type="GO" id="GO:0071949">
    <property type="term" value="F:FAD binding"/>
    <property type="evidence" value="ECO:0007669"/>
    <property type="project" value="InterPro"/>
</dbReference>
<keyword evidence="9" id="KW-1185">Reference proteome</keyword>
<dbReference type="InterPro" id="IPR006094">
    <property type="entry name" value="Oxid_FAD_bind_N"/>
</dbReference>
<evidence type="ECO:0000256" key="5">
    <source>
        <dbReference type="ARBA" id="ARBA00023002"/>
    </source>
</evidence>
<evidence type="ECO:0000256" key="4">
    <source>
        <dbReference type="ARBA" id="ARBA00022827"/>
    </source>
</evidence>
<dbReference type="AlphaFoldDB" id="A0A852WDU2"/>
<dbReference type="Proteomes" id="UP000573599">
    <property type="component" value="Unassembled WGS sequence"/>
</dbReference>
<dbReference type="SUPFAM" id="SSF56176">
    <property type="entry name" value="FAD-binding/transporter-associated domain-like"/>
    <property type="match status" value="1"/>
</dbReference>
<dbReference type="Gene3D" id="3.40.462.20">
    <property type="match status" value="1"/>
</dbReference>
<comment type="caution">
    <text evidence="8">The sequence shown here is derived from an EMBL/GenBank/DDBJ whole genome shotgun (WGS) entry which is preliminary data.</text>
</comment>
<feature type="region of interest" description="Disordered" evidence="6">
    <location>
        <begin position="1"/>
        <end position="23"/>
    </location>
</feature>
<evidence type="ECO:0000313" key="9">
    <source>
        <dbReference type="Proteomes" id="UP000573599"/>
    </source>
</evidence>
<dbReference type="Gene3D" id="3.30.465.10">
    <property type="match status" value="1"/>
</dbReference>
<organism evidence="8 9">
    <name type="scientific">Pedococcus badiiscoriae</name>
    <dbReference type="NCBI Taxonomy" id="642776"/>
    <lineage>
        <taxon>Bacteria</taxon>
        <taxon>Bacillati</taxon>
        <taxon>Actinomycetota</taxon>
        <taxon>Actinomycetes</taxon>
        <taxon>Micrococcales</taxon>
        <taxon>Intrasporangiaceae</taxon>
        <taxon>Pedococcus</taxon>
    </lineage>
</organism>
<dbReference type="InterPro" id="IPR016169">
    <property type="entry name" value="FAD-bd_PCMH_sub2"/>
</dbReference>